<proteinExistence type="predicted"/>
<dbReference type="AlphaFoldDB" id="A0A2N9JL31"/>
<evidence type="ECO:0000313" key="4">
    <source>
        <dbReference type="Proteomes" id="UP000238164"/>
    </source>
</evidence>
<feature type="domain" description="DUF7379" evidence="2">
    <location>
        <begin position="232"/>
        <end position="404"/>
    </location>
</feature>
<protein>
    <submittedName>
        <fullName evidence="3">Putative PGAP1 family protein</fullName>
    </submittedName>
</protein>
<dbReference type="InterPro" id="IPR055803">
    <property type="entry name" value="DUF7379"/>
</dbReference>
<evidence type="ECO:0000259" key="2">
    <source>
        <dbReference type="Pfam" id="PF24096"/>
    </source>
</evidence>
<dbReference type="InterPro" id="IPR029058">
    <property type="entry name" value="AB_hydrolase_fold"/>
</dbReference>
<evidence type="ECO:0000313" key="3">
    <source>
        <dbReference type="EMBL" id="SPD88744.1"/>
    </source>
</evidence>
<name>A0A2N9JL31_9ACTN</name>
<dbReference type="SUPFAM" id="SSF53474">
    <property type="entry name" value="alpha/beta-Hydrolases"/>
    <property type="match status" value="1"/>
</dbReference>
<dbReference type="Gene3D" id="3.40.50.1820">
    <property type="entry name" value="alpha/beta hydrolase"/>
    <property type="match status" value="1"/>
</dbReference>
<accession>A0A2N9JL31</accession>
<organism evidence="3 4">
    <name type="scientific">Micropruina glycogenica</name>
    <dbReference type="NCBI Taxonomy" id="75385"/>
    <lineage>
        <taxon>Bacteria</taxon>
        <taxon>Bacillati</taxon>
        <taxon>Actinomycetota</taxon>
        <taxon>Actinomycetes</taxon>
        <taxon>Propionibacteriales</taxon>
        <taxon>Nocardioidaceae</taxon>
        <taxon>Micropruina</taxon>
    </lineage>
</organism>
<dbReference type="Pfam" id="PF24096">
    <property type="entry name" value="DUF7379"/>
    <property type="match status" value="1"/>
</dbReference>
<feature type="region of interest" description="Disordered" evidence="1">
    <location>
        <begin position="24"/>
        <end position="45"/>
    </location>
</feature>
<evidence type="ECO:0000256" key="1">
    <source>
        <dbReference type="SAM" id="MobiDB-lite"/>
    </source>
</evidence>
<dbReference type="Proteomes" id="UP000238164">
    <property type="component" value="Chromosome 1"/>
</dbReference>
<reference evidence="3 4" key="1">
    <citation type="submission" date="2018-02" db="EMBL/GenBank/DDBJ databases">
        <authorList>
            <person name="Cohen D.B."/>
            <person name="Kent A.D."/>
        </authorList>
    </citation>
    <scope>NUCLEOTIDE SEQUENCE [LARGE SCALE GENOMIC DNA]</scope>
    <source>
        <strain evidence="3">1</strain>
    </source>
</reference>
<dbReference type="KEGG" id="mgg:MPLG2_3714"/>
<dbReference type="OrthoDB" id="8773014at2"/>
<dbReference type="EMBL" id="LT985188">
    <property type="protein sequence ID" value="SPD88744.1"/>
    <property type="molecule type" value="Genomic_DNA"/>
</dbReference>
<gene>
    <name evidence="3" type="ORF">MPLG2_3714</name>
</gene>
<sequence>MATLDGSARQVNLGQGISVRAPGLRGSAEAHNVAPGSTTRAPEVDGSGRALDAALAREGFLRLRVITLDVAPVPGGAAGGDIRSPAADLDGMEVSVPDLGDDVAQVLLAVDENGVVSWNFPVDSADRLAPTTRGSGASVRFIVPAFASVPTPDEGAANRGVFGLIGRKVLELVALPLAELVVPPLAGAAARLWESKSRIARARTFTPANYASPDVPSLDDAEWQRLAQGRSLWFVHGTFVNTPTAFQAFPPDVLASLSDAYGGRVAAIDHHTLGLSPVENADLVRELVPDRLDLEVDIVCHSRGGLVSRALAGQGGEPVFNVRRIVHVASANHGTALATPSNLVPFIDRITTIVNLIPDGPAALVEATLTSVLVVVKIIAKYGLVGIPGLAAMDSAGDFIKGFNATELPTEQYAVAADFTPSGGWRAMAVRNLENTVVDRVFGTAANDLVVPTAGVYEGDDSMAVPEHRRLVLPRERGVYHGSFFGQPDVAKQIAGWLTG</sequence>
<keyword evidence="4" id="KW-1185">Reference proteome</keyword>
<dbReference type="RefSeq" id="WP_105187181.1">
    <property type="nucleotide sequence ID" value="NZ_BAAAGO010000038.1"/>
</dbReference>